<evidence type="ECO:0000313" key="3">
    <source>
        <dbReference type="EMBL" id="RDX58118.1"/>
    </source>
</evidence>
<feature type="domain" description="Disease resistance protein At4g27190-like leucine-rich repeats" evidence="2">
    <location>
        <begin position="569"/>
        <end position="671"/>
    </location>
</feature>
<dbReference type="Pfam" id="PF23247">
    <property type="entry name" value="LRR_RPS2"/>
    <property type="match status" value="3"/>
</dbReference>
<keyword evidence="1" id="KW-0611">Plant defense</keyword>
<dbReference type="OrthoDB" id="1747797at2759"/>
<dbReference type="STRING" id="157652.A0A371E050"/>
<dbReference type="EMBL" id="QJKJ01017819">
    <property type="protein sequence ID" value="RDX58118.1"/>
    <property type="molecule type" value="Genomic_DNA"/>
</dbReference>
<proteinExistence type="predicted"/>
<dbReference type="AlphaFoldDB" id="A0A371E050"/>
<evidence type="ECO:0000256" key="1">
    <source>
        <dbReference type="ARBA" id="ARBA00022821"/>
    </source>
</evidence>
<accession>A0A371E050</accession>
<feature type="domain" description="Disease resistance protein At4g27190-like leucine-rich repeats" evidence="2">
    <location>
        <begin position="467"/>
        <end position="531"/>
    </location>
</feature>
<comment type="caution">
    <text evidence="3">The sequence shown here is derived from an EMBL/GenBank/DDBJ whole genome shotgun (WGS) entry which is preliminary data.</text>
</comment>
<dbReference type="SUPFAM" id="SSF52047">
    <property type="entry name" value="RNI-like"/>
    <property type="match status" value="1"/>
</dbReference>
<dbReference type="Proteomes" id="UP000257109">
    <property type="component" value="Unassembled WGS sequence"/>
</dbReference>
<dbReference type="InterPro" id="IPR057135">
    <property type="entry name" value="At4g27190-like_LRR"/>
</dbReference>
<name>A0A371E050_MUCPR</name>
<sequence length="769" mass="87887">MHDVVRDVAKSIASRFHPTYAVPRYTKMKEWPMDELQTCHYIIIPLCYIDKLPEKLECPELELLVLGNGHTYAYLKVPDNFFSGMREVSSLDLCGMKFTPSLPPSLCLLINLRSLILLRCNLGDIRIVGKLTNLEILSFEESNIEELPKEIAHLTHLRLLNLANCPKLRVIPTNLISSLTCLEELYMGGCSIEWEVEGRESESNNASLGELRYLHLLTTLEILIQDTSVLPRDLQFLAKLERYCILIGNMWEWHSQWSGGAHESSRTLKLIDSWCTSISLTSVEDLSFANLKRVKDVVYELNDEGFPQLKHLHIQDSDDLLHIINSKGLVNPHSAFPNLETLVLRSVNNMKEVCHGSLPTPSFEKLQVIKVDGCDRLKNLFSYSLLRNLSQLNKMKISDCKDMKAIIALEKQEDEKEVPKIVLPELRSLTLERLPMFQSFHLSLNVDKGNPSIESIPLALFNQQVQFPNLETLRINKYDLKSIWPNQLAQNSFCKLKKINIGDCAGLDYVFPISVAKELRQLQDLEISHCGIENIVEKGDSCDLMHVNLEKLYVLYCCNIKTIVPSSVLFWSLDELFVRGCCGMVNILMPSTTISLPKLRILTIANCDMLEEIYGSRNEGDAPLDEIAFMKLEELTLTHLPRLTSFCQGSYDFKFRSLQMVHLFLCPMMETFCHGKLTTPSHTKVYYDWHKKDHWDGDLNTTVRTIFNKKVMNTSNKLHDPSAILTPAFVEFGEEVDEDFIYIVPYSAVGRLPVERRVGFEFETSQACP</sequence>
<feature type="non-terminal residue" evidence="3">
    <location>
        <position position="1"/>
    </location>
</feature>
<evidence type="ECO:0000259" key="2">
    <source>
        <dbReference type="Pfam" id="PF23247"/>
    </source>
</evidence>
<gene>
    <name evidence="3" type="ORF">CR513_62589</name>
</gene>
<reference evidence="3" key="1">
    <citation type="submission" date="2018-05" db="EMBL/GenBank/DDBJ databases">
        <title>Draft genome of Mucuna pruriens seed.</title>
        <authorList>
            <person name="Nnadi N.E."/>
            <person name="Vos R."/>
            <person name="Hasami M.H."/>
            <person name="Devisetty U.K."/>
            <person name="Aguiy J.C."/>
        </authorList>
    </citation>
    <scope>NUCLEOTIDE SEQUENCE [LARGE SCALE GENOMIC DNA]</scope>
    <source>
        <strain evidence="3">JCA_2017</strain>
    </source>
</reference>
<feature type="domain" description="Disease resistance protein At4g27190-like leucine-rich repeats" evidence="2">
    <location>
        <begin position="339"/>
        <end position="437"/>
    </location>
</feature>
<dbReference type="PANTHER" id="PTHR33463">
    <property type="entry name" value="NB-ARC DOMAIN-CONTAINING PROTEIN-RELATED"/>
    <property type="match status" value="1"/>
</dbReference>
<dbReference type="InterPro" id="IPR032675">
    <property type="entry name" value="LRR_dom_sf"/>
</dbReference>
<protein>
    <submittedName>
        <fullName evidence="3">Disease resistance protein</fullName>
    </submittedName>
</protein>
<dbReference type="InterPro" id="IPR050905">
    <property type="entry name" value="Plant_NBS-LRR"/>
</dbReference>
<organism evidence="3 4">
    <name type="scientific">Mucuna pruriens</name>
    <name type="common">Velvet bean</name>
    <name type="synonym">Dolichos pruriens</name>
    <dbReference type="NCBI Taxonomy" id="157652"/>
    <lineage>
        <taxon>Eukaryota</taxon>
        <taxon>Viridiplantae</taxon>
        <taxon>Streptophyta</taxon>
        <taxon>Embryophyta</taxon>
        <taxon>Tracheophyta</taxon>
        <taxon>Spermatophyta</taxon>
        <taxon>Magnoliopsida</taxon>
        <taxon>eudicotyledons</taxon>
        <taxon>Gunneridae</taxon>
        <taxon>Pentapetalae</taxon>
        <taxon>rosids</taxon>
        <taxon>fabids</taxon>
        <taxon>Fabales</taxon>
        <taxon>Fabaceae</taxon>
        <taxon>Papilionoideae</taxon>
        <taxon>50 kb inversion clade</taxon>
        <taxon>NPAAA clade</taxon>
        <taxon>indigoferoid/millettioid clade</taxon>
        <taxon>Phaseoleae</taxon>
        <taxon>Mucuna</taxon>
    </lineage>
</organism>
<dbReference type="Gene3D" id="3.80.10.10">
    <property type="entry name" value="Ribonuclease Inhibitor"/>
    <property type="match status" value="2"/>
</dbReference>
<keyword evidence="4" id="KW-1185">Reference proteome</keyword>
<dbReference type="SUPFAM" id="SSF52058">
    <property type="entry name" value="L domain-like"/>
    <property type="match status" value="1"/>
</dbReference>
<dbReference type="PANTHER" id="PTHR33463:SF203">
    <property type="entry name" value="AAA+ ATPASE DOMAIN-CONTAINING PROTEIN"/>
    <property type="match status" value="1"/>
</dbReference>
<evidence type="ECO:0000313" key="4">
    <source>
        <dbReference type="Proteomes" id="UP000257109"/>
    </source>
</evidence>